<name>A0A2V1K1M4_9BURK</name>
<dbReference type="Pfam" id="PF02325">
    <property type="entry name" value="CCB3_YggT"/>
    <property type="match status" value="2"/>
</dbReference>
<sequence>MIDVFRFLLSIAFTLFGAALLMRAWMHGIRMHPFNPVARVLIQYTEWLVRPLRKVFPVHARFDWASLFGTWLTALIYLVLLILVVRQALPTLDMLPMIAGMALATMCKWALNLIIWLTLAQAILSWINPLAPIMPVLTTVTAPLLDPIRRIMPKTGGMDFSPLVLLVIAQVGMMLLVPYTGQ</sequence>
<organism evidence="2 3">
    <name type="scientific">Corticimicrobacter populi</name>
    <dbReference type="NCBI Taxonomy" id="2175229"/>
    <lineage>
        <taxon>Bacteria</taxon>
        <taxon>Pseudomonadati</taxon>
        <taxon>Pseudomonadota</taxon>
        <taxon>Betaproteobacteria</taxon>
        <taxon>Burkholderiales</taxon>
        <taxon>Alcaligenaceae</taxon>
        <taxon>Corticimicrobacter</taxon>
    </lineage>
</organism>
<dbReference type="RefSeq" id="WP_109060528.1">
    <property type="nucleotide sequence ID" value="NZ_QETA01000001.1"/>
</dbReference>
<dbReference type="GO" id="GO:0016020">
    <property type="term" value="C:membrane"/>
    <property type="evidence" value="ECO:0007669"/>
    <property type="project" value="InterPro"/>
</dbReference>
<gene>
    <name evidence="2" type="ORF">DD235_02905</name>
</gene>
<dbReference type="InterPro" id="IPR003425">
    <property type="entry name" value="CCB3/YggT"/>
</dbReference>
<dbReference type="AlphaFoldDB" id="A0A2V1K1M4"/>
<comment type="caution">
    <text evidence="2">The sequence shown here is derived from an EMBL/GenBank/DDBJ whole genome shotgun (WGS) entry which is preliminary data.</text>
</comment>
<accession>A0A2V1K1M4</accession>
<feature type="transmembrane region" description="Helical" evidence="1">
    <location>
        <begin position="64"/>
        <end position="85"/>
    </location>
</feature>
<keyword evidence="1" id="KW-0472">Membrane</keyword>
<keyword evidence="1" id="KW-1133">Transmembrane helix</keyword>
<keyword evidence="3" id="KW-1185">Reference proteome</keyword>
<evidence type="ECO:0000256" key="1">
    <source>
        <dbReference type="SAM" id="Phobius"/>
    </source>
</evidence>
<reference evidence="3" key="1">
    <citation type="submission" date="2018-05" db="EMBL/GenBank/DDBJ databases">
        <authorList>
            <person name="Li Y."/>
        </authorList>
    </citation>
    <scope>NUCLEOTIDE SEQUENCE [LARGE SCALE GENOMIC DNA]</scope>
    <source>
        <strain evidence="3">3d-2-2</strain>
    </source>
</reference>
<evidence type="ECO:0000313" key="2">
    <source>
        <dbReference type="EMBL" id="PWF25126.1"/>
    </source>
</evidence>
<feature type="transmembrane region" description="Helical" evidence="1">
    <location>
        <begin position="123"/>
        <end position="145"/>
    </location>
</feature>
<protein>
    <submittedName>
        <fullName evidence="2">YggT family protein</fullName>
    </submittedName>
</protein>
<feature type="transmembrane region" description="Helical" evidence="1">
    <location>
        <begin position="97"/>
        <end position="117"/>
    </location>
</feature>
<dbReference type="EMBL" id="QETA01000001">
    <property type="protein sequence ID" value="PWF25126.1"/>
    <property type="molecule type" value="Genomic_DNA"/>
</dbReference>
<keyword evidence="1" id="KW-0812">Transmembrane</keyword>
<proteinExistence type="predicted"/>
<feature type="transmembrane region" description="Helical" evidence="1">
    <location>
        <begin position="7"/>
        <end position="26"/>
    </location>
</feature>
<feature type="transmembrane region" description="Helical" evidence="1">
    <location>
        <begin position="157"/>
        <end position="179"/>
    </location>
</feature>
<evidence type="ECO:0000313" key="3">
    <source>
        <dbReference type="Proteomes" id="UP000245212"/>
    </source>
</evidence>
<dbReference type="Proteomes" id="UP000245212">
    <property type="component" value="Unassembled WGS sequence"/>
</dbReference>